<dbReference type="AlphaFoldDB" id="A0A916VIV4"/>
<dbReference type="Pfam" id="PF20112">
    <property type="entry name" value="DUF6502"/>
    <property type="match status" value="1"/>
</dbReference>
<dbReference type="OrthoDB" id="6356376at2"/>
<reference evidence="1" key="2">
    <citation type="submission" date="2020-09" db="EMBL/GenBank/DDBJ databases">
        <authorList>
            <person name="Sun Q."/>
            <person name="Zhou Y."/>
        </authorList>
    </citation>
    <scope>NUCLEOTIDE SEQUENCE</scope>
    <source>
        <strain evidence="1">CGMCC 1.15425</strain>
    </source>
</reference>
<evidence type="ECO:0000313" key="1">
    <source>
        <dbReference type="EMBL" id="GFZ76583.1"/>
    </source>
</evidence>
<name>A0A916VIV4_9GAMM</name>
<dbReference type="Proteomes" id="UP000627715">
    <property type="component" value="Unassembled WGS sequence"/>
</dbReference>
<comment type="caution">
    <text evidence="1">The sequence shown here is derived from an EMBL/GenBank/DDBJ whole genome shotgun (WGS) entry which is preliminary data.</text>
</comment>
<sequence length="297" mass="33845">MSESQHPDNPGQPSGILVTAIRKILRPLVRLMLSKQITYPFLINHLKSLYVEVADSEFSVPGKRQSDSRITLLTGVHRKDVKRLRSEDSEQPVIAKTSSLGAQVIAWWMGSPQYRNEDGSPRALPLRAISSNPQDSDTAYFEDLVTEVCRQDIRPRVILDEWLRLGIAHQDDQQRVVLNTGAFTPEEGFEEKVFFFGKNIQDHMEAGAQNLLGIKPPHFDRSVYYDQLSTESIDELRELANEIGMQALIRMNTQALALQQRDATHNKDDSKAKYRMNFGIFHYNDRHNQNAGEEQNG</sequence>
<organism evidence="1 2">
    <name type="scientific">Pseudohongiella nitratireducens</name>
    <dbReference type="NCBI Taxonomy" id="1768907"/>
    <lineage>
        <taxon>Bacteria</taxon>
        <taxon>Pseudomonadati</taxon>
        <taxon>Pseudomonadota</taxon>
        <taxon>Gammaproteobacteria</taxon>
        <taxon>Pseudomonadales</taxon>
        <taxon>Pseudohongiellaceae</taxon>
        <taxon>Pseudohongiella</taxon>
    </lineage>
</organism>
<evidence type="ECO:0000313" key="2">
    <source>
        <dbReference type="Proteomes" id="UP000627715"/>
    </source>
</evidence>
<dbReference type="InterPro" id="IPR045445">
    <property type="entry name" value="DUF6502"/>
</dbReference>
<dbReference type="RefSeq" id="WP_068811847.1">
    <property type="nucleotide sequence ID" value="NZ_BMIY01000008.1"/>
</dbReference>
<keyword evidence="2" id="KW-1185">Reference proteome</keyword>
<accession>A0A916VIV4</accession>
<dbReference type="EMBL" id="BMIY01000008">
    <property type="protein sequence ID" value="GFZ76583.1"/>
    <property type="molecule type" value="Genomic_DNA"/>
</dbReference>
<protein>
    <submittedName>
        <fullName evidence="1">Uncharacterized protein</fullName>
    </submittedName>
</protein>
<reference evidence="1" key="1">
    <citation type="journal article" date="2014" name="Int. J. Syst. Evol. Microbiol.">
        <title>Complete genome sequence of Corynebacterium casei LMG S-19264T (=DSM 44701T), isolated from a smear-ripened cheese.</title>
        <authorList>
            <consortium name="US DOE Joint Genome Institute (JGI-PGF)"/>
            <person name="Walter F."/>
            <person name="Albersmeier A."/>
            <person name="Kalinowski J."/>
            <person name="Ruckert C."/>
        </authorList>
    </citation>
    <scope>NUCLEOTIDE SEQUENCE</scope>
    <source>
        <strain evidence="1">CGMCC 1.15425</strain>
    </source>
</reference>
<gene>
    <name evidence="1" type="ORF">GCM10011403_19420</name>
</gene>
<proteinExistence type="predicted"/>